<evidence type="ECO:0000313" key="2">
    <source>
        <dbReference type="Proteomes" id="UP000765509"/>
    </source>
</evidence>
<evidence type="ECO:0000313" key="1">
    <source>
        <dbReference type="EMBL" id="MBW0555611.1"/>
    </source>
</evidence>
<keyword evidence="2" id="KW-1185">Reference proteome</keyword>
<dbReference type="EMBL" id="AVOT02062674">
    <property type="protein sequence ID" value="MBW0555611.1"/>
    <property type="molecule type" value="Genomic_DNA"/>
</dbReference>
<sequence>FGDAWVANRGLGSSDEVTLTVPREGKGCVLNKAPWELDTTLDSKGFRFKWEEEVSDILSASTQSDPSPTQE</sequence>
<organism evidence="1 2">
    <name type="scientific">Austropuccinia psidii MF-1</name>
    <dbReference type="NCBI Taxonomy" id="1389203"/>
    <lineage>
        <taxon>Eukaryota</taxon>
        <taxon>Fungi</taxon>
        <taxon>Dikarya</taxon>
        <taxon>Basidiomycota</taxon>
        <taxon>Pucciniomycotina</taxon>
        <taxon>Pucciniomycetes</taxon>
        <taxon>Pucciniales</taxon>
        <taxon>Sphaerophragmiaceae</taxon>
        <taxon>Austropuccinia</taxon>
    </lineage>
</organism>
<comment type="caution">
    <text evidence="1">The sequence shown here is derived from an EMBL/GenBank/DDBJ whole genome shotgun (WGS) entry which is preliminary data.</text>
</comment>
<proteinExistence type="predicted"/>
<reference evidence="1" key="1">
    <citation type="submission" date="2021-03" db="EMBL/GenBank/DDBJ databases">
        <title>Draft genome sequence of rust myrtle Austropuccinia psidii MF-1, a brazilian biotype.</title>
        <authorList>
            <person name="Quecine M.C."/>
            <person name="Pachon D.M.R."/>
            <person name="Bonatelli M.L."/>
            <person name="Correr F.H."/>
            <person name="Franceschini L.M."/>
            <person name="Leite T.F."/>
            <person name="Margarido G.R.A."/>
            <person name="Almeida C.A."/>
            <person name="Ferrarezi J.A."/>
            <person name="Labate C.A."/>
        </authorList>
    </citation>
    <scope>NUCLEOTIDE SEQUENCE</scope>
    <source>
        <strain evidence="1">MF-1</strain>
    </source>
</reference>
<feature type="non-terminal residue" evidence="1">
    <location>
        <position position="1"/>
    </location>
</feature>
<name>A0A9Q3J4W3_9BASI</name>
<dbReference type="Proteomes" id="UP000765509">
    <property type="component" value="Unassembled WGS sequence"/>
</dbReference>
<dbReference type="AlphaFoldDB" id="A0A9Q3J4W3"/>
<gene>
    <name evidence="1" type="ORF">O181_095326</name>
</gene>
<protein>
    <submittedName>
        <fullName evidence="1">Uncharacterized protein</fullName>
    </submittedName>
</protein>
<accession>A0A9Q3J4W3</accession>